<name>A0A7R9KSZ8_9ACAR</name>
<organism evidence="13">
    <name type="scientific">Medioppia subpectinata</name>
    <dbReference type="NCBI Taxonomy" id="1979941"/>
    <lineage>
        <taxon>Eukaryota</taxon>
        <taxon>Metazoa</taxon>
        <taxon>Ecdysozoa</taxon>
        <taxon>Arthropoda</taxon>
        <taxon>Chelicerata</taxon>
        <taxon>Arachnida</taxon>
        <taxon>Acari</taxon>
        <taxon>Acariformes</taxon>
        <taxon>Sarcoptiformes</taxon>
        <taxon>Oribatida</taxon>
        <taxon>Brachypylina</taxon>
        <taxon>Oppioidea</taxon>
        <taxon>Oppiidae</taxon>
        <taxon>Medioppia</taxon>
    </lineage>
</organism>
<evidence type="ECO:0000256" key="2">
    <source>
        <dbReference type="ARBA" id="ARBA00022692"/>
    </source>
</evidence>
<evidence type="ECO:0000256" key="7">
    <source>
        <dbReference type="ARBA" id="ARBA00023157"/>
    </source>
</evidence>
<dbReference type="SMART" id="SM00409">
    <property type="entry name" value="IG"/>
    <property type="match status" value="2"/>
</dbReference>
<dbReference type="InterPro" id="IPR013783">
    <property type="entry name" value="Ig-like_fold"/>
</dbReference>
<dbReference type="GO" id="GO:0016020">
    <property type="term" value="C:membrane"/>
    <property type="evidence" value="ECO:0007669"/>
    <property type="project" value="UniProtKB-SubCell"/>
</dbReference>
<evidence type="ECO:0000256" key="11">
    <source>
        <dbReference type="SAM" id="MobiDB-lite"/>
    </source>
</evidence>
<keyword evidence="7" id="KW-1015">Disulfide bond</keyword>
<dbReference type="InterPro" id="IPR013098">
    <property type="entry name" value="Ig_I-set"/>
</dbReference>
<evidence type="ECO:0000256" key="8">
    <source>
        <dbReference type="ARBA" id="ARBA00023170"/>
    </source>
</evidence>
<dbReference type="InterPro" id="IPR036179">
    <property type="entry name" value="Ig-like_dom_sf"/>
</dbReference>
<dbReference type="CDD" id="cd00096">
    <property type="entry name" value="Ig"/>
    <property type="match status" value="1"/>
</dbReference>
<feature type="domain" description="Ig-like" evidence="12">
    <location>
        <begin position="5"/>
        <end position="93"/>
    </location>
</feature>
<dbReference type="SUPFAM" id="SSF48726">
    <property type="entry name" value="Immunoglobulin"/>
    <property type="match status" value="3"/>
</dbReference>
<dbReference type="InterPro" id="IPR003599">
    <property type="entry name" value="Ig_sub"/>
</dbReference>
<evidence type="ECO:0000313" key="13">
    <source>
        <dbReference type="EMBL" id="CAD7628452.1"/>
    </source>
</evidence>
<comment type="subcellular location">
    <subcellularLocation>
        <location evidence="1">Membrane</location>
        <topology evidence="1">Single-pass membrane protein</topology>
    </subcellularLocation>
</comment>
<dbReference type="EMBL" id="CAJPIZ010005723">
    <property type="protein sequence ID" value="CAG2108882.1"/>
    <property type="molecule type" value="Genomic_DNA"/>
</dbReference>
<dbReference type="PANTHER" id="PTHR19890">
    <property type="entry name" value="FIBROBLAST GROWTH FACTOR RECEPTOR"/>
    <property type="match status" value="1"/>
</dbReference>
<dbReference type="OrthoDB" id="6510774at2759"/>
<evidence type="ECO:0000256" key="4">
    <source>
        <dbReference type="ARBA" id="ARBA00022737"/>
    </source>
</evidence>
<evidence type="ECO:0000259" key="12">
    <source>
        <dbReference type="PROSITE" id="PS50835"/>
    </source>
</evidence>
<dbReference type="AlphaFoldDB" id="A0A7R9KSZ8"/>
<sequence length="476" mass="54058">MYKPPKLLSKQSNTEIQKIIKIGSSVSLECPVERLPTEEIYFEWYKNGQQIEYFDKRVRITNSGVLKIKNANPEDTGRFMCRAINGFGSVDFTIILIVMDLEYHHLYKYTRDHISKSHESDDNESEKDVHKILDLDVPSMTRSSSSPVLLNGWRVKCIHSSSAYSESNLSQMNKYSQHIITRKTGSGVRFKCVDQFIGNLKPTIIWFHNSEQFSDSEPRKGRNSLVINDLKPEDSGNYTCVSTHQTGSISRSYVLKVIDTYINKPQIEGIHPINTSAIAGSTLTLHCSVKSEELPHIQWLKKIDVIIDYGDDVKDEESQHYIKVMGEVYKIVASDQIGGQYKSEETQMNGIMSEDILPVPIVVAFVSPEPNTRITESVYESPAKCTRCVPSEGSHTYNQMVTNKSVMSSVSIPTMPSMPSSELRSSSPFYSEITSHDKRIANAYQMYTNPQDFKPNNCHPNKPYESRKGQEMLFSK</sequence>
<evidence type="ECO:0000256" key="9">
    <source>
        <dbReference type="ARBA" id="ARBA00023180"/>
    </source>
</evidence>
<feature type="domain" description="Ig-like" evidence="12">
    <location>
        <begin position="265"/>
        <end position="301"/>
    </location>
</feature>
<evidence type="ECO:0000256" key="10">
    <source>
        <dbReference type="ARBA" id="ARBA00023319"/>
    </source>
</evidence>
<feature type="domain" description="Ig-like" evidence="12">
    <location>
        <begin position="185"/>
        <end position="256"/>
    </location>
</feature>
<protein>
    <recommendedName>
        <fullName evidence="12">Ig-like domain-containing protein</fullName>
    </recommendedName>
</protein>
<dbReference type="InterPro" id="IPR003598">
    <property type="entry name" value="Ig_sub2"/>
</dbReference>
<dbReference type="Pfam" id="PF07679">
    <property type="entry name" value="I-set"/>
    <property type="match status" value="2"/>
</dbReference>
<dbReference type="PROSITE" id="PS50835">
    <property type="entry name" value="IG_LIKE"/>
    <property type="match status" value="3"/>
</dbReference>
<evidence type="ECO:0000313" key="14">
    <source>
        <dbReference type="Proteomes" id="UP000759131"/>
    </source>
</evidence>
<keyword evidence="9" id="KW-0325">Glycoprotein</keyword>
<dbReference type="FunFam" id="2.60.40.10:FF:000016">
    <property type="entry name" value="Fibroblast growth factor receptor"/>
    <property type="match status" value="1"/>
</dbReference>
<gene>
    <name evidence="13" type="ORF">OSB1V03_LOCUS8874</name>
</gene>
<dbReference type="PANTHER" id="PTHR19890:SF10">
    <property type="entry name" value="FIBROBLAST GROWTH FACTOR RECEPTOR-LIKE 1"/>
    <property type="match status" value="1"/>
</dbReference>
<dbReference type="InterPro" id="IPR007110">
    <property type="entry name" value="Ig-like_dom"/>
</dbReference>
<accession>A0A7R9KSZ8</accession>
<keyword evidence="4" id="KW-0677">Repeat</keyword>
<reference evidence="13" key="1">
    <citation type="submission" date="2020-11" db="EMBL/GenBank/DDBJ databases">
        <authorList>
            <person name="Tran Van P."/>
        </authorList>
    </citation>
    <scope>NUCLEOTIDE SEQUENCE</scope>
</reference>
<dbReference type="Proteomes" id="UP000759131">
    <property type="component" value="Unassembled WGS sequence"/>
</dbReference>
<keyword evidence="8" id="KW-0675">Receptor</keyword>
<feature type="region of interest" description="Disordered" evidence="11">
    <location>
        <begin position="452"/>
        <end position="476"/>
    </location>
</feature>
<keyword evidence="2" id="KW-0812">Transmembrane</keyword>
<evidence type="ECO:0000256" key="1">
    <source>
        <dbReference type="ARBA" id="ARBA00004167"/>
    </source>
</evidence>
<keyword evidence="10" id="KW-0393">Immunoglobulin domain</keyword>
<dbReference type="Gene3D" id="2.60.40.10">
    <property type="entry name" value="Immunoglobulins"/>
    <property type="match status" value="3"/>
</dbReference>
<proteinExistence type="predicted"/>
<dbReference type="InterPro" id="IPR052615">
    <property type="entry name" value="FGFRL"/>
</dbReference>
<keyword evidence="3" id="KW-0732">Signal</keyword>
<keyword evidence="6" id="KW-0472">Membrane</keyword>
<dbReference type="SMART" id="SM00408">
    <property type="entry name" value="IGc2"/>
    <property type="match status" value="2"/>
</dbReference>
<keyword evidence="5" id="KW-1133">Transmembrane helix</keyword>
<evidence type="ECO:0000256" key="5">
    <source>
        <dbReference type="ARBA" id="ARBA00022989"/>
    </source>
</evidence>
<evidence type="ECO:0000256" key="3">
    <source>
        <dbReference type="ARBA" id="ARBA00022729"/>
    </source>
</evidence>
<dbReference type="EMBL" id="OC860298">
    <property type="protein sequence ID" value="CAD7628452.1"/>
    <property type="molecule type" value="Genomic_DNA"/>
</dbReference>
<keyword evidence="14" id="KW-1185">Reference proteome</keyword>
<evidence type="ECO:0000256" key="6">
    <source>
        <dbReference type="ARBA" id="ARBA00023136"/>
    </source>
</evidence>